<evidence type="ECO:0000313" key="4">
    <source>
        <dbReference type="Proteomes" id="UP001172738"/>
    </source>
</evidence>
<protein>
    <submittedName>
        <fullName evidence="3">DUF3105 domain-containing protein</fullName>
    </submittedName>
</protein>
<keyword evidence="2" id="KW-1133">Transmembrane helix</keyword>
<evidence type="ECO:0000256" key="1">
    <source>
        <dbReference type="SAM" id="MobiDB-lite"/>
    </source>
</evidence>
<feature type="transmembrane region" description="Helical" evidence="2">
    <location>
        <begin position="30"/>
        <end position="51"/>
    </location>
</feature>
<dbReference type="RefSeq" id="WP_301125940.1">
    <property type="nucleotide sequence ID" value="NZ_JAUHPV010000001.1"/>
</dbReference>
<sequence>MAKKKQSWQAQAALAKARAEQERKARRTRVVTWGVVGVVVAGLVVGAGVVIGGAAQDQAEIAEAAESPIPGVEETPDQSANHVPALPEPVASAPGTLLPPTGGEHDPVWLNCGVYNEPVPTFNAVHSLEHGAVWVTYMPGLAESEVAALEDAVAPYDFTVLSPFEELAAPIVLTAWGVQLELDDTSDERLETFLAKYVLGEQTPELGASCVGGIGNPA</sequence>
<feature type="region of interest" description="Disordered" evidence="1">
    <location>
        <begin position="70"/>
        <end position="102"/>
    </location>
</feature>
<organism evidence="3 4">
    <name type="scientific">Demequina zhanjiangensis</name>
    <dbReference type="NCBI Taxonomy" id="3051659"/>
    <lineage>
        <taxon>Bacteria</taxon>
        <taxon>Bacillati</taxon>
        <taxon>Actinomycetota</taxon>
        <taxon>Actinomycetes</taxon>
        <taxon>Micrococcales</taxon>
        <taxon>Demequinaceae</taxon>
        <taxon>Demequina</taxon>
    </lineage>
</organism>
<dbReference type="EMBL" id="JAUHPV010000001">
    <property type="protein sequence ID" value="MDN4471877.1"/>
    <property type="molecule type" value="Genomic_DNA"/>
</dbReference>
<keyword evidence="2" id="KW-0812">Transmembrane</keyword>
<evidence type="ECO:0000256" key="2">
    <source>
        <dbReference type="SAM" id="Phobius"/>
    </source>
</evidence>
<dbReference type="InterPro" id="IPR021454">
    <property type="entry name" value="DUF3105"/>
</dbReference>
<evidence type="ECO:0000313" key="3">
    <source>
        <dbReference type="EMBL" id="MDN4471877.1"/>
    </source>
</evidence>
<dbReference type="Pfam" id="PF11303">
    <property type="entry name" value="DUF3105"/>
    <property type="match status" value="1"/>
</dbReference>
<accession>A0ABT8FYN7</accession>
<reference evidence="3" key="1">
    <citation type="submission" date="2023-06" db="EMBL/GenBank/DDBJ databases">
        <title>SYSU T00b26.</title>
        <authorList>
            <person name="Gao L."/>
            <person name="Fang B.-Z."/>
            <person name="Li W.-J."/>
        </authorList>
    </citation>
    <scope>NUCLEOTIDE SEQUENCE</scope>
    <source>
        <strain evidence="3">SYSU T00b26</strain>
    </source>
</reference>
<keyword evidence="2" id="KW-0472">Membrane</keyword>
<dbReference type="Proteomes" id="UP001172738">
    <property type="component" value="Unassembled WGS sequence"/>
</dbReference>
<proteinExistence type="predicted"/>
<name>A0ABT8FYN7_9MICO</name>
<keyword evidence="4" id="KW-1185">Reference proteome</keyword>
<gene>
    <name evidence="3" type="ORF">QQX04_02575</name>
</gene>
<comment type="caution">
    <text evidence="3">The sequence shown here is derived from an EMBL/GenBank/DDBJ whole genome shotgun (WGS) entry which is preliminary data.</text>
</comment>